<reference evidence="2 3" key="1">
    <citation type="submission" date="2017-01" db="EMBL/GenBank/DDBJ databases">
        <authorList>
            <person name="Mah S.A."/>
            <person name="Swanson W.J."/>
            <person name="Moy G.W."/>
            <person name="Vacquier V.D."/>
        </authorList>
    </citation>
    <scope>NUCLEOTIDE SEQUENCE [LARGE SCALE GENOMIC DNA]</scope>
    <source>
        <strain evidence="2 3">DSM 7027</strain>
    </source>
</reference>
<dbReference type="Gene3D" id="3.40.50.1820">
    <property type="entry name" value="alpha/beta hydrolase"/>
    <property type="match status" value="1"/>
</dbReference>
<dbReference type="InterPro" id="IPR000073">
    <property type="entry name" value="AB_hydrolase_1"/>
</dbReference>
<evidence type="ECO:0000259" key="1">
    <source>
        <dbReference type="Pfam" id="PF00561"/>
    </source>
</evidence>
<dbReference type="InterPro" id="IPR051321">
    <property type="entry name" value="PHA/PHB_synthase"/>
</dbReference>
<proteinExistence type="predicted"/>
<dbReference type="RefSeq" id="WP_076461400.1">
    <property type="nucleotide sequence ID" value="NZ_FTMN01000002.1"/>
</dbReference>
<dbReference type="InterPro" id="IPR029058">
    <property type="entry name" value="AB_hydrolase_fold"/>
</dbReference>
<dbReference type="Pfam" id="PF00561">
    <property type="entry name" value="Abhydrolase_1"/>
    <property type="match status" value="1"/>
</dbReference>
<organism evidence="2 3">
    <name type="scientific">Marinobacterium stanieri</name>
    <dbReference type="NCBI Taxonomy" id="49186"/>
    <lineage>
        <taxon>Bacteria</taxon>
        <taxon>Pseudomonadati</taxon>
        <taxon>Pseudomonadota</taxon>
        <taxon>Gammaproteobacteria</taxon>
        <taxon>Oceanospirillales</taxon>
        <taxon>Oceanospirillaceae</taxon>
        <taxon>Marinobacterium</taxon>
    </lineage>
</organism>
<dbReference type="Proteomes" id="UP000186895">
    <property type="component" value="Unassembled WGS sequence"/>
</dbReference>
<protein>
    <submittedName>
        <fullName evidence="2">Polyhydroxyalkanoate synthase</fullName>
    </submittedName>
</protein>
<dbReference type="PANTHER" id="PTHR36837:SF2">
    <property type="entry name" value="POLY(3-HYDROXYALKANOATE) POLYMERASE SUBUNIT PHAC"/>
    <property type="match status" value="1"/>
</dbReference>
<dbReference type="EMBL" id="FTMN01000002">
    <property type="protein sequence ID" value="SIQ08146.1"/>
    <property type="molecule type" value="Genomic_DNA"/>
</dbReference>
<dbReference type="PANTHER" id="PTHR36837">
    <property type="entry name" value="POLY(3-HYDROXYALKANOATE) POLYMERASE SUBUNIT PHAC"/>
    <property type="match status" value="1"/>
</dbReference>
<dbReference type="STRING" id="49186.SAMN05421647_10252"/>
<dbReference type="AlphaFoldDB" id="A0A1N6PV41"/>
<feature type="domain" description="AB hydrolase-1" evidence="1">
    <location>
        <begin position="63"/>
        <end position="327"/>
    </location>
</feature>
<evidence type="ECO:0000313" key="2">
    <source>
        <dbReference type="EMBL" id="SIQ08146.1"/>
    </source>
</evidence>
<sequence length="355" mass="39854">MINTDADALSRNLAQEREQLRRSATPLLNTQCQHHYSSHQIIWQNEGVCLRAFIPERPRHKRPLVLCYALVNRPWILDLAPGSSLIEALVTQGFSVYLIDWGQPERCQRFRGLEHYVDQIMHACIQAAASHADNPRVNLAGICQGGVFSLCYASIHPELVNRLVTLVTPVDFHAADFTLSQLYRGVDIQQLVSAYGNIPGPLVTQVFSGLQPMRLGQLKHLTTAPRLVEKPDSVAQYMLMERWLNDCPDLAGRALQQFVELFFQHNRLLDGKFDSGNFKVDMSRLAAPVLNIYGKHDHLVPPNASRALEQICKRGHYQSLEIGAGHIGTLMGNKALKSVPAAIQDWLQETDQSEP</sequence>
<keyword evidence="3" id="KW-1185">Reference proteome</keyword>
<accession>A0A1N6PV41</accession>
<dbReference type="eggNOG" id="COG3243">
    <property type="taxonomic scope" value="Bacteria"/>
</dbReference>
<evidence type="ECO:0000313" key="3">
    <source>
        <dbReference type="Proteomes" id="UP000186895"/>
    </source>
</evidence>
<dbReference type="SUPFAM" id="SSF53474">
    <property type="entry name" value="alpha/beta-Hydrolases"/>
    <property type="match status" value="1"/>
</dbReference>
<gene>
    <name evidence="2" type="ORF">SAMN05421647_10252</name>
</gene>
<name>A0A1N6PV41_9GAMM</name>